<gene>
    <name evidence="10" type="primary">rpoZ</name>
    <name evidence="11" type="ORF">ERX29_08845</name>
</gene>
<evidence type="ECO:0000256" key="4">
    <source>
        <dbReference type="ARBA" id="ARBA00022478"/>
    </source>
</evidence>
<dbReference type="OrthoDB" id="9815459at2"/>
<reference evidence="11 12" key="1">
    <citation type="submission" date="2019-01" db="EMBL/GenBank/DDBJ databases">
        <title>Draft genome sequences of the type strains of six Macrococcus species.</title>
        <authorList>
            <person name="Mazhar S."/>
            <person name="Altermann E."/>
            <person name="Hill C."/>
            <person name="Mcauliffe O."/>
        </authorList>
    </citation>
    <scope>NUCLEOTIDE SEQUENCE [LARGE SCALE GENOMIC DNA]</scope>
    <source>
        <strain evidence="11 12">CCM4815</strain>
    </source>
</reference>
<evidence type="ECO:0000256" key="7">
    <source>
        <dbReference type="ARBA" id="ARBA00023163"/>
    </source>
</evidence>
<dbReference type="InterPro" id="IPR036161">
    <property type="entry name" value="RPB6/omega-like_sf"/>
</dbReference>
<dbReference type="Pfam" id="PF01192">
    <property type="entry name" value="RNA_pol_Rpb6"/>
    <property type="match status" value="1"/>
</dbReference>
<comment type="similarity">
    <text evidence="1 10">Belongs to the RNA polymerase subunit omega family.</text>
</comment>
<dbReference type="HAMAP" id="MF_00366">
    <property type="entry name" value="RNApol_bact_RpoZ"/>
    <property type="match status" value="1"/>
</dbReference>
<dbReference type="GO" id="GO:0006351">
    <property type="term" value="P:DNA-templated transcription"/>
    <property type="evidence" value="ECO:0007669"/>
    <property type="project" value="UniProtKB-UniRule"/>
</dbReference>
<dbReference type="GO" id="GO:0003899">
    <property type="term" value="F:DNA-directed RNA polymerase activity"/>
    <property type="evidence" value="ECO:0007669"/>
    <property type="project" value="UniProtKB-UniRule"/>
</dbReference>
<evidence type="ECO:0000313" key="12">
    <source>
        <dbReference type="Proteomes" id="UP000294802"/>
    </source>
</evidence>
<dbReference type="RefSeq" id="WP_133444323.1">
    <property type="nucleotide sequence ID" value="NZ_SCWB01000015.1"/>
</dbReference>
<comment type="function">
    <text evidence="10">Promotes RNA polymerase assembly. Latches the N- and C-terminal regions of the beta' subunit thereby facilitating its interaction with the beta and alpha subunits.</text>
</comment>
<comment type="subunit">
    <text evidence="10">The RNAP catalytic core consists of 2 alpha, 1 beta, 1 beta' and 1 omega subunit. When a sigma factor is associated with the core the holoenzyme is formed, which can initiate transcription.</text>
</comment>
<dbReference type="EMBL" id="SCWB01000015">
    <property type="protein sequence ID" value="TDM07314.1"/>
    <property type="molecule type" value="Genomic_DNA"/>
</dbReference>
<evidence type="ECO:0000313" key="11">
    <source>
        <dbReference type="EMBL" id="TDM07314.1"/>
    </source>
</evidence>
<organism evidence="11 12">
    <name type="scientific">Macrococcus lamae</name>
    <dbReference type="NCBI Taxonomy" id="198484"/>
    <lineage>
        <taxon>Bacteria</taxon>
        <taxon>Bacillati</taxon>
        <taxon>Bacillota</taxon>
        <taxon>Bacilli</taxon>
        <taxon>Bacillales</taxon>
        <taxon>Staphylococcaceae</taxon>
        <taxon>Macrococcus</taxon>
    </lineage>
</organism>
<keyword evidence="4 10" id="KW-0240">DNA-directed RNA polymerase</keyword>
<dbReference type="InterPro" id="IPR006110">
    <property type="entry name" value="Pol_omega/Rpo6/RPB6"/>
</dbReference>
<evidence type="ECO:0000256" key="3">
    <source>
        <dbReference type="ARBA" id="ARBA00013725"/>
    </source>
</evidence>
<dbReference type="PANTHER" id="PTHR34476">
    <property type="entry name" value="DNA-DIRECTED RNA POLYMERASE SUBUNIT OMEGA"/>
    <property type="match status" value="1"/>
</dbReference>
<comment type="catalytic activity">
    <reaction evidence="9 10">
        <text>RNA(n) + a ribonucleoside 5'-triphosphate = RNA(n+1) + diphosphate</text>
        <dbReference type="Rhea" id="RHEA:21248"/>
        <dbReference type="Rhea" id="RHEA-COMP:14527"/>
        <dbReference type="Rhea" id="RHEA-COMP:17342"/>
        <dbReference type="ChEBI" id="CHEBI:33019"/>
        <dbReference type="ChEBI" id="CHEBI:61557"/>
        <dbReference type="ChEBI" id="CHEBI:140395"/>
        <dbReference type="EC" id="2.7.7.6"/>
    </reaction>
</comment>
<dbReference type="NCBIfam" id="TIGR00690">
    <property type="entry name" value="rpoZ"/>
    <property type="match status" value="1"/>
</dbReference>
<evidence type="ECO:0000256" key="9">
    <source>
        <dbReference type="ARBA" id="ARBA00048552"/>
    </source>
</evidence>
<dbReference type="EC" id="2.7.7.6" evidence="2 10"/>
<evidence type="ECO:0000256" key="8">
    <source>
        <dbReference type="ARBA" id="ARBA00029924"/>
    </source>
</evidence>
<evidence type="ECO:0000256" key="1">
    <source>
        <dbReference type="ARBA" id="ARBA00006711"/>
    </source>
</evidence>
<evidence type="ECO:0000256" key="10">
    <source>
        <dbReference type="HAMAP-Rule" id="MF_00366"/>
    </source>
</evidence>
<keyword evidence="5 10" id="KW-0808">Transferase</keyword>
<dbReference type="PANTHER" id="PTHR34476:SF1">
    <property type="entry name" value="DNA-DIRECTED RNA POLYMERASE SUBUNIT OMEGA"/>
    <property type="match status" value="1"/>
</dbReference>
<keyword evidence="6 10" id="KW-0548">Nucleotidyltransferase</keyword>
<dbReference type="SUPFAM" id="SSF63562">
    <property type="entry name" value="RPB6/omega subunit-like"/>
    <property type="match status" value="1"/>
</dbReference>
<protein>
    <recommendedName>
        <fullName evidence="3 10">DNA-directed RNA polymerase subunit omega</fullName>
        <shortName evidence="10">RNAP omega subunit</shortName>
        <ecNumber evidence="2 10">2.7.7.6</ecNumber>
    </recommendedName>
    <alternativeName>
        <fullName evidence="10">RNA polymerase omega subunit</fullName>
    </alternativeName>
    <alternativeName>
        <fullName evidence="8 10">Transcriptase subunit omega</fullName>
    </alternativeName>
</protein>
<evidence type="ECO:0000256" key="2">
    <source>
        <dbReference type="ARBA" id="ARBA00012418"/>
    </source>
</evidence>
<dbReference type="Gene3D" id="3.90.940.10">
    <property type="match status" value="1"/>
</dbReference>
<proteinExistence type="inferred from homology"/>
<dbReference type="InterPro" id="IPR003716">
    <property type="entry name" value="DNA-dir_RNA_pol_omega"/>
</dbReference>
<evidence type="ECO:0000256" key="6">
    <source>
        <dbReference type="ARBA" id="ARBA00022695"/>
    </source>
</evidence>
<name>A0A4R6BSQ2_9STAP</name>
<dbReference type="GO" id="GO:0003677">
    <property type="term" value="F:DNA binding"/>
    <property type="evidence" value="ECO:0007669"/>
    <property type="project" value="UniProtKB-UniRule"/>
</dbReference>
<evidence type="ECO:0000256" key="5">
    <source>
        <dbReference type="ARBA" id="ARBA00022679"/>
    </source>
</evidence>
<dbReference type="SMART" id="SM01409">
    <property type="entry name" value="RNA_pol_Rpb6"/>
    <property type="match status" value="1"/>
</dbReference>
<dbReference type="Proteomes" id="UP000294802">
    <property type="component" value="Unassembled WGS sequence"/>
</dbReference>
<keyword evidence="7 10" id="KW-0804">Transcription</keyword>
<sequence length="65" mass="7470">MLYPPLDQIKENVNSKYLVVTLAAKRARELQDNPDSNLLERYVSYKPVGQSLEEIAQGKIHIIEE</sequence>
<dbReference type="AlphaFoldDB" id="A0A4R6BSQ2"/>
<dbReference type="GO" id="GO:0000428">
    <property type="term" value="C:DNA-directed RNA polymerase complex"/>
    <property type="evidence" value="ECO:0007669"/>
    <property type="project" value="UniProtKB-KW"/>
</dbReference>
<comment type="caution">
    <text evidence="11">The sequence shown here is derived from an EMBL/GenBank/DDBJ whole genome shotgun (WGS) entry which is preliminary data.</text>
</comment>
<keyword evidence="12" id="KW-1185">Reference proteome</keyword>
<accession>A0A4R6BSQ2</accession>